<accession>A0A916E7V8</accession>
<comment type="caution">
    <text evidence="1">The sequence shown here is derived from an EMBL/GenBank/DDBJ whole genome shotgun (WGS) entry which is preliminary data.</text>
</comment>
<name>A0A916E7V8_9GLOM</name>
<organism evidence="1 2">
    <name type="scientific">Rhizophagus irregularis</name>
    <dbReference type="NCBI Taxonomy" id="588596"/>
    <lineage>
        <taxon>Eukaryota</taxon>
        <taxon>Fungi</taxon>
        <taxon>Fungi incertae sedis</taxon>
        <taxon>Mucoromycota</taxon>
        <taxon>Glomeromycotina</taxon>
        <taxon>Glomeromycetes</taxon>
        <taxon>Glomerales</taxon>
        <taxon>Glomeraceae</taxon>
        <taxon>Rhizophagus</taxon>
    </lineage>
</organism>
<dbReference type="Proteomes" id="UP000684084">
    <property type="component" value="Unassembled WGS sequence"/>
</dbReference>
<gene>
    <name evidence="1" type="ORF">CHRIB12_LOCUS11413</name>
</gene>
<dbReference type="AlphaFoldDB" id="A0A916E7V8"/>
<evidence type="ECO:0000313" key="2">
    <source>
        <dbReference type="Proteomes" id="UP000684084"/>
    </source>
</evidence>
<dbReference type="OrthoDB" id="2436898at2759"/>
<proteinExistence type="predicted"/>
<protein>
    <submittedName>
        <fullName evidence="1">Uncharacterized protein</fullName>
    </submittedName>
</protein>
<evidence type="ECO:0000313" key="1">
    <source>
        <dbReference type="EMBL" id="CAB5367751.1"/>
    </source>
</evidence>
<sequence>MLGFQKRNEVRQEKLQGEASANEAAIMETLPLLRNKCANYPLERIYNMDETGLFYRLTLATKRLSGRKKKQGTPFYSFAFKCRWDT</sequence>
<reference evidence="1" key="1">
    <citation type="submission" date="2020-05" db="EMBL/GenBank/DDBJ databases">
        <authorList>
            <person name="Rincon C."/>
            <person name="Sanders R I."/>
            <person name="Robbins C."/>
            <person name="Chaturvedi A."/>
        </authorList>
    </citation>
    <scope>NUCLEOTIDE SEQUENCE</scope>
    <source>
        <strain evidence="1">CHB12</strain>
    </source>
</reference>
<dbReference type="EMBL" id="CAGKOT010000024">
    <property type="protein sequence ID" value="CAB5367751.1"/>
    <property type="molecule type" value="Genomic_DNA"/>
</dbReference>